<evidence type="ECO:0000313" key="3">
    <source>
        <dbReference type="EMBL" id="MCK9685261.1"/>
    </source>
</evidence>
<dbReference type="PANTHER" id="PTHR34606:SF16">
    <property type="entry name" value="BON DOMAIN-CONTAINING PROTEIN"/>
    <property type="match status" value="1"/>
</dbReference>
<keyword evidence="4" id="KW-1185">Reference proteome</keyword>
<evidence type="ECO:0000256" key="1">
    <source>
        <dbReference type="SAM" id="SignalP"/>
    </source>
</evidence>
<feature type="chain" id="PRO_5040945898" evidence="1">
    <location>
        <begin position="25"/>
        <end position="189"/>
    </location>
</feature>
<dbReference type="Gene3D" id="3.30.1340.30">
    <property type="match status" value="2"/>
</dbReference>
<evidence type="ECO:0000259" key="2">
    <source>
        <dbReference type="PROSITE" id="PS50914"/>
    </source>
</evidence>
<dbReference type="Proteomes" id="UP001139353">
    <property type="component" value="Unassembled WGS sequence"/>
</dbReference>
<name>A0A9X2BZD9_9BURK</name>
<dbReference type="InterPro" id="IPR007055">
    <property type="entry name" value="BON_dom"/>
</dbReference>
<dbReference type="Pfam" id="PF04972">
    <property type="entry name" value="BON"/>
    <property type="match status" value="2"/>
</dbReference>
<proteinExistence type="predicted"/>
<dbReference type="InterPro" id="IPR051686">
    <property type="entry name" value="Lipoprotein_DolP"/>
</dbReference>
<dbReference type="PANTHER" id="PTHR34606">
    <property type="entry name" value="BON DOMAIN-CONTAINING PROTEIN"/>
    <property type="match status" value="1"/>
</dbReference>
<sequence>MTMSPRPLQLGLAVAAALAGLALAGCDNKLPADKQASAGTHLDDAVITTKVKSTLLTDAQTRGGDTSVETRKGEVLLSGFVDSQAQADREVQLAKGIEGVTSVQNKLMVKDGKSTPGNVLDDSVVTVKVKSALLADDQTRGSEFTVSSNKGVVQLSGYVDSADEQARATSVARNVEGVQSVVNDTSIKK</sequence>
<dbReference type="RefSeq" id="WP_275681269.1">
    <property type="nucleotide sequence ID" value="NZ_JAJLJH010000001.1"/>
</dbReference>
<feature type="domain" description="BON" evidence="2">
    <location>
        <begin position="121"/>
        <end position="189"/>
    </location>
</feature>
<keyword evidence="1" id="KW-0732">Signal</keyword>
<dbReference type="PROSITE" id="PS51257">
    <property type="entry name" value="PROKAR_LIPOPROTEIN"/>
    <property type="match status" value="1"/>
</dbReference>
<accession>A0A9X2BZD9</accession>
<dbReference type="InterPro" id="IPR014004">
    <property type="entry name" value="Transpt-assoc_nodulatn_dom_bac"/>
</dbReference>
<dbReference type="SMART" id="SM00749">
    <property type="entry name" value="BON"/>
    <property type="match status" value="2"/>
</dbReference>
<dbReference type="EMBL" id="JAJLJH010000001">
    <property type="protein sequence ID" value="MCK9685261.1"/>
    <property type="molecule type" value="Genomic_DNA"/>
</dbReference>
<feature type="domain" description="BON" evidence="2">
    <location>
        <begin position="43"/>
        <end position="111"/>
    </location>
</feature>
<gene>
    <name evidence="3" type="ORF">LPC04_05985</name>
</gene>
<feature type="signal peptide" evidence="1">
    <location>
        <begin position="1"/>
        <end position="24"/>
    </location>
</feature>
<protein>
    <submittedName>
        <fullName evidence="3">BON domain-containing protein</fullName>
    </submittedName>
</protein>
<comment type="caution">
    <text evidence="3">The sequence shown here is derived from an EMBL/GenBank/DDBJ whole genome shotgun (WGS) entry which is preliminary data.</text>
</comment>
<organism evidence="3 4">
    <name type="scientific">Scleromatobacter humisilvae</name>
    <dbReference type="NCBI Taxonomy" id="2897159"/>
    <lineage>
        <taxon>Bacteria</taxon>
        <taxon>Pseudomonadati</taxon>
        <taxon>Pseudomonadota</taxon>
        <taxon>Betaproteobacteria</taxon>
        <taxon>Burkholderiales</taxon>
        <taxon>Sphaerotilaceae</taxon>
        <taxon>Scleromatobacter</taxon>
    </lineage>
</organism>
<evidence type="ECO:0000313" key="4">
    <source>
        <dbReference type="Proteomes" id="UP001139353"/>
    </source>
</evidence>
<dbReference type="PROSITE" id="PS50914">
    <property type="entry name" value="BON"/>
    <property type="match status" value="2"/>
</dbReference>
<dbReference type="AlphaFoldDB" id="A0A9X2BZD9"/>
<reference evidence="3" key="1">
    <citation type="submission" date="2021-11" db="EMBL/GenBank/DDBJ databases">
        <title>BS-T2-15 a new species belonging to the Comamonadaceae family isolated from the soil of a French oak forest.</title>
        <authorList>
            <person name="Mieszkin S."/>
            <person name="Alain K."/>
        </authorList>
    </citation>
    <scope>NUCLEOTIDE SEQUENCE</scope>
    <source>
        <strain evidence="3">BS-T2-15</strain>
    </source>
</reference>